<reference evidence="1" key="1">
    <citation type="submission" date="2020-09" db="EMBL/GenBank/DDBJ databases">
        <title>Genome-Enabled Discovery of Anthraquinone Biosynthesis in Senna tora.</title>
        <authorList>
            <person name="Kang S.-H."/>
            <person name="Pandey R.P."/>
            <person name="Lee C.-M."/>
            <person name="Sim J.-S."/>
            <person name="Jeong J.-T."/>
            <person name="Choi B.-S."/>
            <person name="Jung M."/>
            <person name="Ginzburg D."/>
            <person name="Zhao K."/>
            <person name="Won S.Y."/>
            <person name="Oh T.-J."/>
            <person name="Yu Y."/>
            <person name="Kim N.-H."/>
            <person name="Lee O.R."/>
            <person name="Lee T.-H."/>
            <person name="Bashyal P."/>
            <person name="Kim T.-S."/>
            <person name="Lee W.-H."/>
            <person name="Kawkins C."/>
            <person name="Kim C.-K."/>
            <person name="Kim J.S."/>
            <person name="Ahn B.O."/>
            <person name="Rhee S.Y."/>
            <person name="Sohng J.K."/>
        </authorList>
    </citation>
    <scope>NUCLEOTIDE SEQUENCE</scope>
    <source>
        <tissue evidence="1">Leaf</tissue>
    </source>
</reference>
<sequence length="101" mass="11334">MEKNVNDTNDEETLVIYHDDNIASEIEGCKCSLLTKVILIKRIIEGPLENALQNMWNSLARDLDVNSKAMLHEYGCEYEYGDEGAGAQIDSTAFISTVLDY</sequence>
<dbReference type="AlphaFoldDB" id="A0A834T1Z4"/>
<dbReference type="EMBL" id="JAAIUW010000012">
    <property type="protein sequence ID" value="KAF7807734.1"/>
    <property type="molecule type" value="Genomic_DNA"/>
</dbReference>
<proteinExistence type="predicted"/>
<dbReference type="Proteomes" id="UP000634136">
    <property type="component" value="Unassembled WGS sequence"/>
</dbReference>
<gene>
    <name evidence="1" type="ORF">G2W53_039895</name>
</gene>
<keyword evidence="2" id="KW-1185">Reference proteome</keyword>
<accession>A0A834T1Z4</accession>
<comment type="caution">
    <text evidence="1">The sequence shown here is derived from an EMBL/GenBank/DDBJ whole genome shotgun (WGS) entry which is preliminary data.</text>
</comment>
<name>A0A834T1Z4_9FABA</name>
<protein>
    <submittedName>
        <fullName evidence="1">Uncharacterized protein</fullName>
    </submittedName>
</protein>
<evidence type="ECO:0000313" key="1">
    <source>
        <dbReference type="EMBL" id="KAF7807734.1"/>
    </source>
</evidence>
<evidence type="ECO:0000313" key="2">
    <source>
        <dbReference type="Proteomes" id="UP000634136"/>
    </source>
</evidence>
<organism evidence="1 2">
    <name type="scientific">Senna tora</name>
    <dbReference type="NCBI Taxonomy" id="362788"/>
    <lineage>
        <taxon>Eukaryota</taxon>
        <taxon>Viridiplantae</taxon>
        <taxon>Streptophyta</taxon>
        <taxon>Embryophyta</taxon>
        <taxon>Tracheophyta</taxon>
        <taxon>Spermatophyta</taxon>
        <taxon>Magnoliopsida</taxon>
        <taxon>eudicotyledons</taxon>
        <taxon>Gunneridae</taxon>
        <taxon>Pentapetalae</taxon>
        <taxon>rosids</taxon>
        <taxon>fabids</taxon>
        <taxon>Fabales</taxon>
        <taxon>Fabaceae</taxon>
        <taxon>Caesalpinioideae</taxon>
        <taxon>Cassia clade</taxon>
        <taxon>Senna</taxon>
    </lineage>
</organism>